<dbReference type="InterPro" id="IPR036866">
    <property type="entry name" value="RibonucZ/Hydroxyglut_hydro"/>
</dbReference>
<dbReference type="SMART" id="SM00849">
    <property type="entry name" value="Lactamase_B"/>
    <property type="match status" value="1"/>
</dbReference>
<protein>
    <submittedName>
        <fullName evidence="2">MBL fold metallo-hydrolase</fullName>
    </submittedName>
</protein>
<dbReference type="Gene3D" id="3.60.15.10">
    <property type="entry name" value="Ribonuclease Z/Hydroxyacylglutathione hydrolase-like"/>
    <property type="match status" value="1"/>
</dbReference>
<dbReference type="Proteomes" id="UP000287447">
    <property type="component" value="Unassembled WGS sequence"/>
</dbReference>
<dbReference type="AlphaFoldDB" id="A0A437QN70"/>
<gene>
    <name evidence="2" type="ORF">EOI86_12060</name>
</gene>
<name>A0A437QN70_9PROT</name>
<evidence type="ECO:0000313" key="3">
    <source>
        <dbReference type="Proteomes" id="UP000287447"/>
    </source>
</evidence>
<dbReference type="SUPFAM" id="SSF56281">
    <property type="entry name" value="Metallo-hydrolase/oxidoreductase"/>
    <property type="match status" value="1"/>
</dbReference>
<dbReference type="PANTHER" id="PTHR42663:SF4">
    <property type="entry name" value="SLL1036 PROTEIN"/>
    <property type="match status" value="1"/>
</dbReference>
<dbReference type="Pfam" id="PF12706">
    <property type="entry name" value="Lactamase_B_2"/>
    <property type="match status" value="1"/>
</dbReference>
<reference evidence="3" key="1">
    <citation type="submission" date="2019-01" db="EMBL/GenBank/DDBJ databases">
        <title>Gri0909 isolated from a small marine red alga.</title>
        <authorList>
            <person name="Kim J."/>
            <person name="Jeong S.E."/>
            <person name="Jeon C.O."/>
        </authorList>
    </citation>
    <scope>NUCLEOTIDE SEQUENCE [LARGE SCALE GENOMIC DNA]</scope>
    <source>
        <strain evidence="3">Gri0909</strain>
    </source>
</reference>
<dbReference type="CDD" id="cd07715">
    <property type="entry name" value="TaR3-like_MBL-fold"/>
    <property type="match status" value="1"/>
</dbReference>
<evidence type="ECO:0000313" key="2">
    <source>
        <dbReference type="EMBL" id="RVU35978.1"/>
    </source>
</evidence>
<dbReference type="OrthoDB" id="9773738at2"/>
<feature type="domain" description="Metallo-beta-lactamase" evidence="1">
    <location>
        <begin position="62"/>
        <end position="254"/>
    </location>
</feature>
<sequence>MQVKFWGTRGSLPVAMKADKVRGKIVQALQAARGKNLDDDQAIADFVDNELDFSVAGTYGGASSCVEIDFGNDEFVLCDMGSGLREFGFDSLRRINEGGKKGAYSFFMSHPHWDHIMGFPFFAPAFMPTNNLKIVGGHDIEFALRRQQDNPSFPVPLDWMGAPREFQVMKDGEVLDTGAFTVKIRKQPHHGDSYGYRFEKGGKTVVYTTDAEHKLDDLDDFDAHIEFMRGADLVIFDTMYSMADAISVKEDWGHSSNIVAVDMCHQAGVKHLAMFHHEPVFDDAMILQNHTETIRYEELVRPGDDVLRISCAYDGLVIDV</sequence>
<keyword evidence="3" id="KW-1185">Reference proteome</keyword>
<evidence type="ECO:0000259" key="1">
    <source>
        <dbReference type="SMART" id="SM00849"/>
    </source>
</evidence>
<dbReference type="EMBL" id="SADE01000002">
    <property type="protein sequence ID" value="RVU35978.1"/>
    <property type="molecule type" value="Genomic_DNA"/>
</dbReference>
<organism evidence="2 3">
    <name type="scientific">Hwanghaeella grinnelliae</name>
    <dbReference type="NCBI Taxonomy" id="2500179"/>
    <lineage>
        <taxon>Bacteria</taxon>
        <taxon>Pseudomonadati</taxon>
        <taxon>Pseudomonadota</taxon>
        <taxon>Alphaproteobacteria</taxon>
        <taxon>Rhodospirillales</taxon>
        <taxon>Rhodospirillaceae</taxon>
        <taxon>Hwanghaeella</taxon>
    </lineage>
</organism>
<proteinExistence type="predicted"/>
<keyword evidence="2" id="KW-0378">Hydrolase</keyword>
<comment type="caution">
    <text evidence="2">The sequence shown here is derived from an EMBL/GenBank/DDBJ whole genome shotgun (WGS) entry which is preliminary data.</text>
</comment>
<dbReference type="PANTHER" id="PTHR42663">
    <property type="entry name" value="HYDROLASE C777.06C-RELATED-RELATED"/>
    <property type="match status" value="1"/>
</dbReference>
<accession>A0A437QN70</accession>
<dbReference type="InterPro" id="IPR001279">
    <property type="entry name" value="Metallo-B-lactamas"/>
</dbReference>
<dbReference type="GO" id="GO:0016787">
    <property type="term" value="F:hydrolase activity"/>
    <property type="evidence" value="ECO:0007669"/>
    <property type="project" value="UniProtKB-KW"/>
</dbReference>
<dbReference type="RefSeq" id="WP_127765455.1">
    <property type="nucleotide sequence ID" value="NZ_SADE01000002.1"/>
</dbReference>